<dbReference type="SFLD" id="SFLDS00036">
    <property type="entry name" value="Aromatic_Prenyltransferase"/>
    <property type="match status" value="1"/>
</dbReference>
<dbReference type="Proteomes" id="UP000240429">
    <property type="component" value="Unassembled WGS sequence"/>
</dbReference>
<organism evidence="2 3">
    <name type="scientific">Streptomyces dioscori</name>
    <dbReference type="NCBI Taxonomy" id="2109333"/>
    <lineage>
        <taxon>Bacteria</taxon>
        <taxon>Bacillati</taxon>
        <taxon>Actinomycetota</taxon>
        <taxon>Actinomycetes</taxon>
        <taxon>Kitasatosporales</taxon>
        <taxon>Streptomycetaceae</taxon>
        <taxon>Streptomyces</taxon>
        <taxon>Streptomyces aurantiacus group</taxon>
    </lineage>
</organism>
<comment type="caution">
    <text evidence="2">The sequence shown here is derived from an EMBL/GenBank/DDBJ whole genome shotgun (WGS) entry which is preliminary data.</text>
</comment>
<reference evidence="2 3" key="1">
    <citation type="submission" date="2018-03" db="EMBL/GenBank/DDBJ databases">
        <title>Streptomyces dioscori sp. nov., a novel endophytic actinobacterium isolated from bulbil of Dioscorea bulbifera L.</title>
        <authorList>
            <person name="Zhikuan W."/>
        </authorList>
    </citation>
    <scope>NUCLEOTIDE SEQUENCE [LARGE SCALE GENOMIC DNA]</scope>
    <source>
        <strain evidence="2 3">A217</strain>
    </source>
</reference>
<dbReference type="InterPro" id="IPR033964">
    <property type="entry name" value="ABBA"/>
</dbReference>
<dbReference type="GO" id="GO:0016765">
    <property type="term" value="F:transferase activity, transferring alkyl or aryl (other than methyl) groups"/>
    <property type="evidence" value="ECO:0007669"/>
    <property type="project" value="InterPro"/>
</dbReference>
<evidence type="ECO:0008006" key="4">
    <source>
        <dbReference type="Google" id="ProtNLM"/>
    </source>
</evidence>
<sequence>MTTLRFRPWPLAGDRTPTSYGELVNIYFEGACRHLGLSTADMVPQARALTSVLGDWAAAPLSNFENYTSWVANNGAPLEFSFAHSASGVVGVRVLLEALREPVTPRSRQREGHAFTLRLAEEFGVHLGRYREIEDLFRCADEPRGPFSSMHAAELSPKGEPPLFKLYLNPGVTGASPAAVTAEVLRRLGLAEQWEAVVDHFRGGDLDAPEHEVALVGLDLSESPDARVKVYLRHTGVDAEGIDRAGAVAADHRAGVFTEVIGVIAGGVPVQRWKKAPMTCLAFQPGRSVPASVTLYCPLEPNIVDDEVSAERVSLLMDMAGADPALYRANVAAVCGPEPRGLRRLSWVAYKNPAAPVCTVYAGLGSPGGEA</sequence>
<dbReference type="OrthoDB" id="3435263at2"/>
<name>A0A2P8Q2V3_9ACTN</name>
<dbReference type="GO" id="GO:0009820">
    <property type="term" value="P:alkaloid metabolic process"/>
    <property type="evidence" value="ECO:0007669"/>
    <property type="project" value="InterPro"/>
</dbReference>
<gene>
    <name evidence="2" type="ORF">C6Y14_25950</name>
</gene>
<keyword evidence="1" id="KW-0808">Transferase</keyword>
<dbReference type="AlphaFoldDB" id="A0A2P8Q2V3"/>
<dbReference type="RefSeq" id="WP_107019221.1">
    <property type="nucleotide sequence ID" value="NZ_KZ679047.1"/>
</dbReference>
<evidence type="ECO:0000313" key="3">
    <source>
        <dbReference type="Proteomes" id="UP000240429"/>
    </source>
</evidence>
<dbReference type="Pfam" id="PF11991">
    <property type="entry name" value="Trp_DMAT"/>
    <property type="match status" value="1"/>
</dbReference>
<proteinExistence type="predicted"/>
<dbReference type="EMBL" id="PYBJ01000018">
    <property type="protein sequence ID" value="PSM40597.1"/>
    <property type="molecule type" value="Genomic_DNA"/>
</dbReference>
<keyword evidence="3" id="KW-1185">Reference proteome</keyword>
<accession>A0A2P8Q2V3</accession>
<protein>
    <recommendedName>
        <fullName evidence="4">Prenyltransferase</fullName>
    </recommendedName>
</protein>
<evidence type="ECO:0000313" key="2">
    <source>
        <dbReference type="EMBL" id="PSM40597.1"/>
    </source>
</evidence>
<evidence type="ECO:0000256" key="1">
    <source>
        <dbReference type="ARBA" id="ARBA00022679"/>
    </source>
</evidence>
<dbReference type="InterPro" id="IPR017795">
    <property type="entry name" value="ABBA_NscD-like"/>
</dbReference>